<dbReference type="PIRSF" id="PIRSF001430">
    <property type="entry name" value="tRNA_psdUrid_synth"/>
    <property type="match status" value="1"/>
</dbReference>
<dbReference type="Gene3D" id="3.30.70.580">
    <property type="entry name" value="Pseudouridine synthase I, catalytic domain, N-terminal subdomain"/>
    <property type="match status" value="1"/>
</dbReference>
<dbReference type="STRING" id="1123380.SAMN02745199_1342"/>
<dbReference type="HAMAP" id="MF_00171">
    <property type="entry name" value="TruA"/>
    <property type="match status" value="1"/>
</dbReference>
<name>A0A1M5TK64_9BACT</name>
<accession>A0A1M5TK64</accession>
<sequence>MKRFAIEFSYDGTNFFGYQGQPNVRTVQGELENALEKIFKQRIYTQAAGRTDAGVHANGQVAAFNCPIDRLTSKDVKNALNANLPRDIYVKTAWEVEKNFNPRFAAKKRIYHYFIYTNERDVFLRNYVWHFKYKLNIEKMRKAAKFLEGEHDFTSFKKGNDRKNPVRTIYRIRILKLKPHIILIRVEGISFLRSMVRNIVGSLVKVGLEQWSPEKIKEVLELRSRQEAAGTAPPHGLYLYKVIF</sequence>
<evidence type="ECO:0000256" key="4">
    <source>
        <dbReference type="HAMAP-Rule" id="MF_00171"/>
    </source>
</evidence>
<proteinExistence type="inferred from homology"/>
<dbReference type="Pfam" id="PF01416">
    <property type="entry name" value="PseudoU_synth_1"/>
    <property type="match status" value="2"/>
</dbReference>
<dbReference type="Gene3D" id="3.30.70.660">
    <property type="entry name" value="Pseudouridine synthase I, catalytic domain, C-terminal subdomain"/>
    <property type="match status" value="1"/>
</dbReference>
<dbReference type="RefSeq" id="WP_073073436.1">
    <property type="nucleotide sequence ID" value="NZ_FQXN01000005.1"/>
</dbReference>
<comment type="catalytic activity">
    <reaction evidence="4 7">
        <text>uridine(38/39/40) in tRNA = pseudouridine(38/39/40) in tRNA</text>
        <dbReference type="Rhea" id="RHEA:22376"/>
        <dbReference type="Rhea" id="RHEA-COMP:10085"/>
        <dbReference type="Rhea" id="RHEA-COMP:10087"/>
        <dbReference type="ChEBI" id="CHEBI:65314"/>
        <dbReference type="ChEBI" id="CHEBI:65315"/>
        <dbReference type="EC" id="5.4.99.12"/>
    </reaction>
</comment>
<keyword evidence="10" id="KW-1185">Reference proteome</keyword>
<dbReference type="InterPro" id="IPR020097">
    <property type="entry name" value="PsdUridine_synth_TruA_a/b_dom"/>
</dbReference>
<feature type="domain" description="Pseudouridine synthase I TruA alpha/beta" evidence="8">
    <location>
        <begin position="9"/>
        <end position="104"/>
    </location>
</feature>
<feature type="binding site" evidence="4 6">
    <location>
        <position position="111"/>
    </location>
    <ligand>
        <name>substrate</name>
    </ligand>
</feature>
<comment type="function">
    <text evidence="4">Formation of pseudouridine at positions 38, 39 and 40 in the anticodon stem and loop of transfer RNAs.</text>
</comment>
<dbReference type="EMBL" id="FQXN01000005">
    <property type="protein sequence ID" value="SHH50733.1"/>
    <property type="molecule type" value="Genomic_DNA"/>
</dbReference>
<dbReference type="InterPro" id="IPR020103">
    <property type="entry name" value="PsdUridine_synth_cat_dom_sf"/>
</dbReference>
<comment type="similarity">
    <text evidence="1 4 7">Belongs to the tRNA pseudouridine synthase TruA family.</text>
</comment>
<keyword evidence="2 4" id="KW-0819">tRNA processing</keyword>
<evidence type="ECO:0000256" key="1">
    <source>
        <dbReference type="ARBA" id="ARBA00009375"/>
    </source>
</evidence>
<comment type="subunit">
    <text evidence="4">Homodimer.</text>
</comment>
<dbReference type="FunFam" id="3.30.70.580:FF:000001">
    <property type="entry name" value="tRNA pseudouridine synthase A"/>
    <property type="match status" value="1"/>
</dbReference>
<evidence type="ECO:0000259" key="8">
    <source>
        <dbReference type="Pfam" id="PF01416"/>
    </source>
</evidence>
<gene>
    <name evidence="4" type="primary">truA</name>
    <name evidence="9" type="ORF">SAMN02745199_1342</name>
</gene>
<dbReference type="GO" id="GO:0003723">
    <property type="term" value="F:RNA binding"/>
    <property type="evidence" value="ECO:0007669"/>
    <property type="project" value="InterPro"/>
</dbReference>
<reference evidence="10" key="1">
    <citation type="submission" date="2016-11" db="EMBL/GenBank/DDBJ databases">
        <authorList>
            <person name="Varghese N."/>
            <person name="Submissions S."/>
        </authorList>
    </citation>
    <scope>NUCLEOTIDE SEQUENCE [LARGE SCALE GENOMIC DNA]</scope>
    <source>
        <strain evidence="10">DSM 15807</strain>
    </source>
</reference>
<evidence type="ECO:0000256" key="3">
    <source>
        <dbReference type="ARBA" id="ARBA00023235"/>
    </source>
</evidence>
<keyword evidence="3 4" id="KW-0413">Isomerase</keyword>
<feature type="active site" description="Nucleophile" evidence="4 5">
    <location>
        <position position="52"/>
    </location>
</feature>
<feature type="domain" description="Pseudouridine synthase I TruA alpha/beta" evidence="8">
    <location>
        <begin position="143"/>
        <end position="244"/>
    </location>
</feature>
<dbReference type="GO" id="GO:0031119">
    <property type="term" value="P:tRNA pseudouridine synthesis"/>
    <property type="evidence" value="ECO:0007669"/>
    <property type="project" value="UniProtKB-UniRule"/>
</dbReference>
<dbReference type="EC" id="5.4.99.12" evidence="4"/>
<dbReference type="AlphaFoldDB" id="A0A1M5TK64"/>
<dbReference type="InterPro" id="IPR001406">
    <property type="entry name" value="PsdUridine_synth_TruA"/>
</dbReference>
<dbReference type="NCBIfam" id="TIGR00071">
    <property type="entry name" value="hisT_truA"/>
    <property type="match status" value="1"/>
</dbReference>
<protein>
    <recommendedName>
        <fullName evidence="4">tRNA pseudouridine synthase A</fullName>
        <ecNumber evidence="4">5.4.99.12</ecNumber>
    </recommendedName>
    <alternativeName>
        <fullName evidence="4">tRNA pseudouridine(38-40) synthase</fullName>
    </alternativeName>
    <alternativeName>
        <fullName evidence="4">tRNA pseudouridylate synthase I</fullName>
    </alternativeName>
    <alternativeName>
        <fullName evidence="4">tRNA-uridine isomerase I</fullName>
    </alternativeName>
</protein>
<comment type="caution">
    <text evidence="4">Lacks conserved residue(s) required for the propagation of feature annotation.</text>
</comment>
<organism evidence="9 10">
    <name type="scientific">Thermosipho atlanticus DSM 15807</name>
    <dbReference type="NCBI Taxonomy" id="1123380"/>
    <lineage>
        <taxon>Bacteria</taxon>
        <taxon>Thermotogati</taxon>
        <taxon>Thermotogota</taxon>
        <taxon>Thermotogae</taxon>
        <taxon>Thermotogales</taxon>
        <taxon>Fervidobacteriaceae</taxon>
        <taxon>Thermosipho</taxon>
    </lineage>
</organism>
<dbReference type="SUPFAM" id="SSF55120">
    <property type="entry name" value="Pseudouridine synthase"/>
    <property type="match status" value="1"/>
</dbReference>
<evidence type="ECO:0000256" key="2">
    <source>
        <dbReference type="ARBA" id="ARBA00022694"/>
    </source>
</evidence>
<dbReference type="InterPro" id="IPR020095">
    <property type="entry name" value="PsdUridine_synth_TruA_C"/>
</dbReference>
<evidence type="ECO:0000256" key="7">
    <source>
        <dbReference type="RuleBase" id="RU003792"/>
    </source>
</evidence>
<evidence type="ECO:0000313" key="10">
    <source>
        <dbReference type="Proteomes" id="UP000242592"/>
    </source>
</evidence>
<dbReference type="OrthoDB" id="9811823at2"/>
<dbReference type="CDD" id="cd02570">
    <property type="entry name" value="PseudoU_synth_EcTruA"/>
    <property type="match status" value="1"/>
</dbReference>
<dbReference type="Proteomes" id="UP000242592">
    <property type="component" value="Unassembled WGS sequence"/>
</dbReference>
<evidence type="ECO:0000313" key="9">
    <source>
        <dbReference type="EMBL" id="SHH50733.1"/>
    </source>
</evidence>
<dbReference type="GO" id="GO:0160147">
    <property type="term" value="F:tRNA pseudouridine(38-40) synthase activity"/>
    <property type="evidence" value="ECO:0007669"/>
    <property type="project" value="UniProtKB-EC"/>
</dbReference>
<dbReference type="InterPro" id="IPR020094">
    <property type="entry name" value="TruA/RsuA/RluB/E/F_N"/>
</dbReference>
<evidence type="ECO:0000256" key="5">
    <source>
        <dbReference type="PIRSR" id="PIRSR001430-1"/>
    </source>
</evidence>
<dbReference type="PANTHER" id="PTHR11142:SF0">
    <property type="entry name" value="TRNA PSEUDOURIDINE SYNTHASE-LIKE 1"/>
    <property type="match status" value="1"/>
</dbReference>
<dbReference type="PANTHER" id="PTHR11142">
    <property type="entry name" value="PSEUDOURIDYLATE SYNTHASE"/>
    <property type="match status" value="1"/>
</dbReference>
<evidence type="ECO:0000256" key="6">
    <source>
        <dbReference type="PIRSR" id="PIRSR001430-2"/>
    </source>
</evidence>